<sequence length="194" mass="21487">MSEQNISQSDASVLAILRETGALLEGHFILRSGLHSRVFVQCARVLQYPWIAQELSEKLAEKLPFHSFDCVVSAAYGGILVGHELARILRVRHFFTEKEGGKLRLRRFFLSPKEKVLVAEDVITTGSAVRETLQAVEEAHAEPLAVACLVDRSVTPLELGVPIFSLLRLPIEVYPPGELPKDLQKIPAVKPGSR</sequence>
<dbReference type="GO" id="GO:0019856">
    <property type="term" value="P:pyrimidine nucleobase biosynthetic process"/>
    <property type="evidence" value="ECO:0007669"/>
    <property type="project" value="InterPro"/>
</dbReference>
<evidence type="ECO:0000256" key="3">
    <source>
        <dbReference type="ARBA" id="ARBA00022676"/>
    </source>
</evidence>
<comment type="subunit">
    <text evidence="7">Homodimer.</text>
</comment>
<feature type="binding site" evidence="7">
    <location>
        <position position="124"/>
    </location>
    <ligand>
        <name>orotate</name>
        <dbReference type="ChEBI" id="CHEBI:30839"/>
    </ligand>
</feature>
<gene>
    <name evidence="7 9" type="primary">pyrE</name>
    <name evidence="9" type="ORF">MPNT_30020</name>
</gene>
<reference evidence="9" key="1">
    <citation type="submission" date="2021-02" db="EMBL/GenBank/DDBJ databases">
        <authorList>
            <person name="Cremers G."/>
            <person name="Picone N."/>
        </authorList>
    </citation>
    <scope>NUCLEOTIDE SEQUENCE</scope>
    <source>
        <strain evidence="9">PQ17</strain>
    </source>
</reference>
<proteinExistence type="inferred from homology"/>
<comment type="function">
    <text evidence="7">Catalyzes the transfer of a ribosyl phosphate group from 5-phosphoribose 1-diphosphate to orotate, leading to the formation of orotidine monophosphate (OMP).</text>
</comment>
<keyword evidence="3 7" id="KW-0328">Glycosyltransferase</keyword>
<dbReference type="InterPro" id="IPR029057">
    <property type="entry name" value="PRTase-like"/>
</dbReference>
<comment type="similarity">
    <text evidence="7">Belongs to the purine/pyrimidine phosphoribosyltransferase family. PyrE subfamily.</text>
</comment>
<evidence type="ECO:0000256" key="7">
    <source>
        <dbReference type="HAMAP-Rule" id="MF_01208"/>
    </source>
</evidence>
<dbReference type="Proteomes" id="UP000663859">
    <property type="component" value="Unassembled WGS sequence"/>
</dbReference>
<comment type="catalytic activity">
    <reaction evidence="7">
        <text>orotidine 5'-phosphate + diphosphate = orotate + 5-phospho-alpha-D-ribose 1-diphosphate</text>
        <dbReference type="Rhea" id="RHEA:10380"/>
        <dbReference type="ChEBI" id="CHEBI:30839"/>
        <dbReference type="ChEBI" id="CHEBI:33019"/>
        <dbReference type="ChEBI" id="CHEBI:57538"/>
        <dbReference type="ChEBI" id="CHEBI:58017"/>
        <dbReference type="EC" id="2.4.2.10"/>
    </reaction>
</comment>
<comment type="caution">
    <text evidence="9">The sequence shown here is derived from an EMBL/GenBank/DDBJ whole genome shotgun (WGS) entry which is preliminary data.</text>
</comment>
<name>A0A8J2BK00_9BACT</name>
<comment type="pathway">
    <text evidence="1 7">Pyrimidine metabolism; UMP biosynthesis via de novo pathway; UMP from orotate: step 1/2.</text>
</comment>
<evidence type="ECO:0000256" key="1">
    <source>
        <dbReference type="ARBA" id="ARBA00004889"/>
    </source>
</evidence>
<feature type="binding site" description="in other chain" evidence="7">
    <location>
        <begin position="120"/>
        <end position="128"/>
    </location>
    <ligand>
        <name>5-phospho-alpha-D-ribose 1-diphosphate</name>
        <dbReference type="ChEBI" id="CHEBI:58017"/>
        <note>ligand shared between dimeric partners</note>
    </ligand>
</feature>
<dbReference type="PANTHER" id="PTHR19278">
    <property type="entry name" value="OROTATE PHOSPHORIBOSYLTRANSFERASE"/>
    <property type="match status" value="1"/>
</dbReference>
<dbReference type="SUPFAM" id="SSF53271">
    <property type="entry name" value="PRTase-like"/>
    <property type="match status" value="1"/>
</dbReference>
<evidence type="ECO:0000313" key="9">
    <source>
        <dbReference type="EMBL" id="CAF0698791.1"/>
    </source>
</evidence>
<evidence type="ECO:0000256" key="4">
    <source>
        <dbReference type="ARBA" id="ARBA00022679"/>
    </source>
</evidence>
<comment type="caution">
    <text evidence="7">Lacks conserved residue(s) required for the propagation of feature annotation.</text>
</comment>
<dbReference type="Gene3D" id="3.40.50.2020">
    <property type="match status" value="1"/>
</dbReference>
<dbReference type="GO" id="GO:0000287">
    <property type="term" value="F:magnesium ion binding"/>
    <property type="evidence" value="ECO:0007669"/>
    <property type="project" value="UniProtKB-UniRule"/>
</dbReference>
<dbReference type="InterPro" id="IPR000836">
    <property type="entry name" value="PRTase_dom"/>
</dbReference>
<keyword evidence="5 7" id="KW-0460">Magnesium</keyword>
<evidence type="ECO:0000256" key="2">
    <source>
        <dbReference type="ARBA" id="ARBA00011971"/>
    </source>
</evidence>
<feature type="domain" description="Phosphoribosyltransferase" evidence="8">
    <location>
        <begin position="55"/>
        <end position="156"/>
    </location>
</feature>
<evidence type="ECO:0000256" key="5">
    <source>
        <dbReference type="ARBA" id="ARBA00022842"/>
    </source>
</evidence>
<dbReference type="RefSeq" id="WP_174582033.1">
    <property type="nucleotide sequence ID" value="NZ_CAJNOB010000023.1"/>
</dbReference>
<keyword evidence="6 7" id="KW-0665">Pyrimidine biosynthesis</keyword>
<comment type="cofactor">
    <cofactor evidence="7">
        <name>Mg(2+)</name>
        <dbReference type="ChEBI" id="CHEBI:18420"/>
    </cofactor>
</comment>
<dbReference type="GO" id="GO:0044205">
    <property type="term" value="P:'de novo' UMP biosynthetic process"/>
    <property type="evidence" value="ECO:0007669"/>
    <property type="project" value="UniProtKB-UniRule"/>
</dbReference>
<dbReference type="PANTHER" id="PTHR19278:SF9">
    <property type="entry name" value="URIDINE 5'-MONOPHOSPHATE SYNTHASE"/>
    <property type="match status" value="1"/>
</dbReference>
<organism evidence="9 10">
    <name type="scientific">Candidatus Methylacidithermus pantelleriae</name>
    <dbReference type="NCBI Taxonomy" id="2744239"/>
    <lineage>
        <taxon>Bacteria</taxon>
        <taxon>Pseudomonadati</taxon>
        <taxon>Verrucomicrobiota</taxon>
        <taxon>Methylacidiphilae</taxon>
        <taxon>Methylacidiphilales</taxon>
        <taxon>Methylacidiphilaceae</taxon>
        <taxon>Candidatus Methylacidithermus</taxon>
    </lineage>
</organism>
<evidence type="ECO:0000259" key="8">
    <source>
        <dbReference type="Pfam" id="PF00156"/>
    </source>
</evidence>
<dbReference type="CDD" id="cd06223">
    <property type="entry name" value="PRTases_typeI"/>
    <property type="match status" value="1"/>
</dbReference>
<dbReference type="InterPro" id="IPR023031">
    <property type="entry name" value="OPRT"/>
</dbReference>
<dbReference type="NCBIfam" id="TIGR01367">
    <property type="entry name" value="pyrE_Therm"/>
    <property type="match status" value="1"/>
</dbReference>
<keyword evidence="4 7" id="KW-0808">Transferase</keyword>
<dbReference type="AlphaFoldDB" id="A0A8J2BK00"/>
<evidence type="ECO:0000313" key="10">
    <source>
        <dbReference type="Proteomes" id="UP000663859"/>
    </source>
</evidence>
<dbReference type="HAMAP" id="MF_01208">
    <property type="entry name" value="PyrE"/>
    <property type="match status" value="1"/>
</dbReference>
<dbReference type="GO" id="GO:0004588">
    <property type="term" value="F:orotate phosphoribosyltransferase activity"/>
    <property type="evidence" value="ECO:0007669"/>
    <property type="project" value="UniProtKB-UniRule"/>
</dbReference>
<feature type="binding site" description="in other chain" evidence="7">
    <location>
        <position position="31"/>
    </location>
    <ligand>
        <name>5-phospho-alpha-D-ribose 1-diphosphate</name>
        <dbReference type="ChEBI" id="CHEBI:58017"/>
        <note>ligand shared between dimeric partners</note>
    </ligand>
</feature>
<keyword evidence="10" id="KW-1185">Reference proteome</keyword>
<dbReference type="Pfam" id="PF00156">
    <property type="entry name" value="Pribosyltran"/>
    <property type="match status" value="1"/>
</dbReference>
<feature type="binding site" description="in other chain" evidence="7">
    <location>
        <position position="98"/>
    </location>
    <ligand>
        <name>5-phospho-alpha-D-ribose 1-diphosphate</name>
        <dbReference type="ChEBI" id="CHEBI:58017"/>
        <note>ligand shared between dimeric partners</note>
    </ligand>
</feature>
<feature type="binding site" evidence="7">
    <location>
        <position position="152"/>
    </location>
    <ligand>
        <name>orotate</name>
        <dbReference type="ChEBI" id="CHEBI:30839"/>
    </ligand>
</feature>
<evidence type="ECO:0000256" key="6">
    <source>
        <dbReference type="ARBA" id="ARBA00022975"/>
    </source>
</evidence>
<dbReference type="EMBL" id="CAJNOB010000023">
    <property type="protein sequence ID" value="CAF0698791.1"/>
    <property type="molecule type" value="Genomic_DNA"/>
</dbReference>
<dbReference type="EC" id="2.4.2.10" evidence="2 7"/>
<dbReference type="UniPathway" id="UPA00070">
    <property type="reaction ID" value="UER00119"/>
</dbReference>
<dbReference type="InterPro" id="IPR006273">
    <property type="entry name" value="Orotate_PRibTrfase_bac"/>
</dbReference>
<accession>A0A8J2BK00</accession>
<protein>
    <recommendedName>
        <fullName evidence="2 7">Orotate phosphoribosyltransferase</fullName>
        <shortName evidence="7">OPRT</shortName>
        <shortName evidence="7">OPRTase</shortName>
        <ecNumber evidence="2 7">2.4.2.10</ecNumber>
    </recommendedName>
</protein>